<feature type="compositionally biased region" description="Polar residues" evidence="1">
    <location>
        <begin position="286"/>
        <end position="296"/>
    </location>
</feature>
<keyword evidence="2" id="KW-0472">Membrane</keyword>
<keyword evidence="2" id="KW-1133">Transmembrane helix</keyword>
<feature type="transmembrane region" description="Helical" evidence="2">
    <location>
        <begin position="702"/>
        <end position="723"/>
    </location>
</feature>
<dbReference type="OrthoDB" id="5595612at2759"/>
<feature type="region of interest" description="Disordered" evidence="1">
    <location>
        <begin position="171"/>
        <end position="323"/>
    </location>
</feature>
<keyword evidence="2" id="KW-0812">Transmembrane</keyword>
<organism evidence="3 4">
    <name type="scientific">Ceratobasidium theobromae</name>
    <dbReference type="NCBI Taxonomy" id="1582974"/>
    <lineage>
        <taxon>Eukaryota</taxon>
        <taxon>Fungi</taxon>
        <taxon>Dikarya</taxon>
        <taxon>Basidiomycota</taxon>
        <taxon>Agaricomycotina</taxon>
        <taxon>Agaricomycetes</taxon>
        <taxon>Cantharellales</taxon>
        <taxon>Ceratobasidiaceae</taxon>
        <taxon>Ceratobasidium</taxon>
    </lineage>
</organism>
<feature type="compositionally biased region" description="Low complexity" evidence="1">
    <location>
        <begin position="228"/>
        <end position="249"/>
    </location>
</feature>
<feature type="compositionally biased region" description="Low complexity" evidence="1">
    <location>
        <begin position="89"/>
        <end position="98"/>
    </location>
</feature>
<proteinExistence type="predicted"/>
<sequence length="1293" mass="137880">MRASSPTSERHLSITDSIVSTTAEEIRERFQLNDRPRLSPRRDSALSQWTADESLFASSAVIRDFPRPPMLPALPSPTLLVDTNLEYHSGSSSPASRSTAQTRFPSPSSQYLVPSPRTESGTGIFTHENELSPSTAAFLRSPVRPPSTHASHEQLLDPGFIRTLMSGIDRKRTGDGLSLDTTAYGSEGPFGDRHASLSQSVQYSEVQHSSEAEDVPPVPASSPRTFYRRAPAASLPSSPRSSFSFSVRSGVIGRSPDDPPDVPPLPAAYRQDRPPVAYRQPHPLRQSLSRQASTRRSFAESGTGTGTGTGAETETEETGIVQQAIRTSVLRPVLRSALDGPYAGSRDLGSAHARTTSADLAFHARSSSADLDRAVRNRKAVPSSVMEEGDDLVYATRDDLHTRDADSYLDSPYIAWADPASPNEITPALRDSMVNDTASYMRRGMPSPSSFRPRFKEQVGTPSTAPATPGHGGYGFPATPNSAPLPGEEPPRKHARRISGVSFVSSVFSKFSGHASAGHNSSTKGFSFALRGEVPPVPTLHLQVKDDHARASVVKREGALELPALAHRAEQLNEMLELGKLPYRSKSTLSNSSPRVADVPVGVDQEGNDVSGEGYTDEKALKRNRSLRSVFTTISDRSRRFFPGTGSASLRSSVVDIPGQQNLRFNKLPEEHRAERKVQWGEGTGVPPPRVKLKRPLPRKKILTLAGIAGLAIVAIVGVAVGITRGKMVPDAGGFACSTTNRTGNLCDLDAACVCTSAVGGQCNPLAQSIADLVAPVNRLFDPSPAWTPASVALALWEIQGSPLLNANCANQAVLVDVGPALSTSEGGSAQSNRTQFARSALLWTLVESMDTNGTAQMQRFIQGLDFSRLDGPNAAGEFLYGAAGYQVDFGRMTVSQPAVTWVGAGRPSDAQVGLVGNDLRGALDRVYTFASGGFNDLSWLKWADFLFLFLFYLAASSAQRSTALARYWTNTLQLPAAKLSDFRTVASSSPVLLPFDADSSTITPLFSSPNQSFPPPLGCWPGLAEETVDTIDAVEVRAFGLSAVSSAKSLDSSCFSSRPVYGVLDIARTRLGFVQDGAPKQAVRVASAATSRVAVRLGRALAGVPTLSTVANQTGLDDTRTYGTLNLMDHVLLAYLEAFPSTQAAAALVDFVLGSTDAKAPPPSNTSALYNLTSGMEQVPVLEVAFFGTVGSDDLDLSIADFATKSGELFFGSANGDTFRSWATNRTGSVVWSDGPLAAQVVRESTLDRTFEEVWKAASTLLSNAQTAGTKTSRAEVGEVVSAFGTIGYMGT</sequence>
<name>A0A5N5QL54_9AGAM</name>
<feature type="region of interest" description="Disordered" evidence="1">
    <location>
        <begin position="88"/>
        <end position="120"/>
    </location>
</feature>
<feature type="region of interest" description="Disordered" evidence="1">
    <location>
        <begin position="587"/>
        <end position="615"/>
    </location>
</feature>
<evidence type="ECO:0000313" key="3">
    <source>
        <dbReference type="EMBL" id="KAB5592221.1"/>
    </source>
</evidence>
<feature type="compositionally biased region" description="Polar residues" evidence="1">
    <location>
        <begin position="99"/>
        <end position="120"/>
    </location>
</feature>
<dbReference type="Proteomes" id="UP000383932">
    <property type="component" value="Unassembled WGS sequence"/>
</dbReference>
<evidence type="ECO:0000313" key="4">
    <source>
        <dbReference type="Proteomes" id="UP000383932"/>
    </source>
</evidence>
<comment type="caution">
    <text evidence="3">The sequence shown here is derived from an EMBL/GenBank/DDBJ whole genome shotgun (WGS) entry which is preliminary data.</text>
</comment>
<keyword evidence="4" id="KW-1185">Reference proteome</keyword>
<reference evidence="3 4" key="1">
    <citation type="journal article" date="2019" name="Fungal Biol. Biotechnol.">
        <title>Draft genome sequence of fastidious pathogen Ceratobasidium theobromae, which causes vascular-streak dieback in Theobroma cacao.</title>
        <authorList>
            <person name="Ali S.S."/>
            <person name="Asman A."/>
            <person name="Shao J."/>
            <person name="Firmansyah A.P."/>
            <person name="Susilo A.W."/>
            <person name="Rosmana A."/>
            <person name="McMahon P."/>
            <person name="Junaid M."/>
            <person name="Guest D."/>
            <person name="Kheng T.Y."/>
            <person name="Meinhardt L.W."/>
            <person name="Bailey B.A."/>
        </authorList>
    </citation>
    <scope>NUCLEOTIDE SEQUENCE [LARGE SCALE GENOMIC DNA]</scope>
    <source>
        <strain evidence="3 4">CT2</strain>
    </source>
</reference>
<protein>
    <submittedName>
        <fullName evidence="3">Uncharacterized protein</fullName>
    </submittedName>
</protein>
<evidence type="ECO:0000256" key="1">
    <source>
        <dbReference type="SAM" id="MobiDB-lite"/>
    </source>
</evidence>
<evidence type="ECO:0000256" key="2">
    <source>
        <dbReference type="SAM" id="Phobius"/>
    </source>
</evidence>
<accession>A0A5N5QL54</accession>
<dbReference type="EMBL" id="SSOP01000072">
    <property type="protein sequence ID" value="KAB5592221.1"/>
    <property type="molecule type" value="Genomic_DNA"/>
</dbReference>
<feature type="compositionally biased region" description="Polar residues" evidence="1">
    <location>
        <begin position="196"/>
        <end position="209"/>
    </location>
</feature>
<feature type="region of interest" description="Disordered" evidence="1">
    <location>
        <begin position="444"/>
        <end position="495"/>
    </location>
</feature>
<gene>
    <name evidence="3" type="ORF">CTheo_4318</name>
</gene>